<sequence>MKYFLRSEQHPPRRLPLKERPTEKGQKHESFDYGRIGCGQRSVALALRMDRKR</sequence>
<dbReference type="Proteomes" id="UP000247811">
    <property type="component" value="Unassembled WGS sequence"/>
</dbReference>
<proteinExistence type="predicted"/>
<feature type="compositionally biased region" description="Basic and acidic residues" evidence="1">
    <location>
        <begin position="1"/>
        <end position="32"/>
    </location>
</feature>
<comment type="caution">
    <text evidence="2">The sequence shown here is derived from an EMBL/GenBank/DDBJ whole genome shotgun (WGS) entry which is preliminary data.</text>
</comment>
<name>A0A318H0W7_9BURK</name>
<gene>
    <name evidence="2" type="ORF">C7444_11158</name>
</gene>
<organism evidence="2 3">
    <name type="scientific">Sphaerotilus hippei</name>
    <dbReference type="NCBI Taxonomy" id="744406"/>
    <lineage>
        <taxon>Bacteria</taxon>
        <taxon>Pseudomonadati</taxon>
        <taxon>Pseudomonadota</taxon>
        <taxon>Betaproteobacteria</taxon>
        <taxon>Burkholderiales</taxon>
        <taxon>Sphaerotilaceae</taxon>
        <taxon>Sphaerotilus</taxon>
    </lineage>
</organism>
<accession>A0A318H0W7</accession>
<dbReference type="RefSeq" id="WP_170130745.1">
    <property type="nucleotide sequence ID" value="NZ_QJJS01000011.1"/>
</dbReference>
<keyword evidence="3" id="KW-1185">Reference proteome</keyword>
<reference evidence="2 3" key="1">
    <citation type="submission" date="2018-05" db="EMBL/GenBank/DDBJ databases">
        <title>Genomic Encyclopedia of Type Strains, Phase IV (KMG-IV): sequencing the most valuable type-strain genomes for metagenomic binning, comparative biology and taxonomic classification.</title>
        <authorList>
            <person name="Goeker M."/>
        </authorList>
    </citation>
    <scope>NUCLEOTIDE SEQUENCE [LARGE SCALE GENOMIC DNA]</scope>
    <source>
        <strain evidence="2 3">DSM 566</strain>
    </source>
</reference>
<evidence type="ECO:0000313" key="3">
    <source>
        <dbReference type="Proteomes" id="UP000247811"/>
    </source>
</evidence>
<dbReference type="AlphaFoldDB" id="A0A318H0W7"/>
<protein>
    <submittedName>
        <fullName evidence="2">Uncharacterized protein</fullName>
    </submittedName>
</protein>
<feature type="region of interest" description="Disordered" evidence="1">
    <location>
        <begin position="1"/>
        <end position="33"/>
    </location>
</feature>
<evidence type="ECO:0000256" key="1">
    <source>
        <dbReference type="SAM" id="MobiDB-lite"/>
    </source>
</evidence>
<evidence type="ECO:0000313" key="2">
    <source>
        <dbReference type="EMBL" id="PXW94975.1"/>
    </source>
</evidence>
<dbReference type="EMBL" id="QJJS01000011">
    <property type="protein sequence ID" value="PXW94975.1"/>
    <property type="molecule type" value="Genomic_DNA"/>
</dbReference>